<dbReference type="InterPro" id="IPR026341">
    <property type="entry name" value="T9SS_type_B"/>
</dbReference>
<dbReference type="Gene3D" id="2.60.40.10">
    <property type="entry name" value="Immunoglobulins"/>
    <property type="match status" value="5"/>
</dbReference>
<dbReference type="InterPro" id="IPR000601">
    <property type="entry name" value="PKD_dom"/>
</dbReference>
<dbReference type="PANTHER" id="PTHR46730">
    <property type="entry name" value="POLYCYSTIN-1"/>
    <property type="match status" value="1"/>
</dbReference>
<gene>
    <name evidence="8" type="ORF">FPE01S_01_15950</name>
</gene>
<dbReference type="OrthoDB" id="7794186at2"/>
<feature type="domain" description="PKD" evidence="7">
    <location>
        <begin position="1082"/>
        <end position="1129"/>
    </location>
</feature>
<dbReference type="SUPFAM" id="SSF49299">
    <property type="entry name" value="PKD domain"/>
    <property type="match status" value="5"/>
</dbReference>
<evidence type="ECO:0000256" key="2">
    <source>
        <dbReference type="ARBA" id="ARBA00022692"/>
    </source>
</evidence>
<evidence type="ECO:0000256" key="1">
    <source>
        <dbReference type="ARBA" id="ARBA00004141"/>
    </source>
</evidence>
<feature type="chain" id="PRO_5002430298" description="PKD domain-containing protein" evidence="6">
    <location>
        <begin position="24"/>
        <end position="1388"/>
    </location>
</feature>
<keyword evidence="6" id="KW-0732">Signal</keyword>
<feature type="signal peptide" evidence="6">
    <location>
        <begin position="1"/>
        <end position="23"/>
    </location>
</feature>
<dbReference type="PROSITE" id="PS51257">
    <property type="entry name" value="PROKAR_LIPOPROTEIN"/>
    <property type="match status" value="1"/>
</dbReference>
<evidence type="ECO:0000313" key="8">
    <source>
        <dbReference type="EMBL" id="GAO42580.1"/>
    </source>
</evidence>
<dbReference type="Pfam" id="PF17517">
    <property type="entry name" value="IgGFc_binding"/>
    <property type="match status" value="1"/>
</dbReference>
<accession>A0A0E9MZN2</accession>
<dbReference type="Pfam" id="PF18911">
    <property type="entry name" value="PKD_4"/>
    <property type="match status" value="4"/>
</dbReference>
<dbReference type="SMART" id="SM00089">
    <property type="entry name" value="PKD"/>
    <property type="match status" value="6"/>
</dbReference>
<evidence type="ECO:0000259" key="7">
    <source>
        <dbReference type="PROSITE" id="PS50093"/>
    </source>
</evidence>
<feature type="domain" description="PKD" evidence="7">
    <location>
        <begin position="828"/>
        <end position="888"/>
    </location>
</feature>
<comment type="subcellular location">
    <subcellularLocation>
        <location evidence="1">Membrane</location>
        <topology evidence="1">Multi-pass membrane protein</topology>
    </subcellularLocation>
</comment>
<sequence>MFRKTMTTIILAACLLTGCQLYAQNISNRGKEFWAGFGHHGNMEWPQNSLFPDEWPAMKLFFSAEEKAHVVVTVEGTAYRKEYDVPANSVITSDFIPSGTGGPNPDPQFIDARLWTRTSAFGGNNSEGLFQNKGIHIVSDVPIVAYAFEYAAFTQAASMLLPVESWGYGYRVLTAKQDANGSDVYNYSWVFVVAAENDTRLQVTPSVKTRNGRLANVPFEVTLQKGEIYQLLGGGTNNSSMGEMSGTSIRSLPNSSGKCLPFATFTGSSGTYVACDDYGVSPFPPEECLYQQLFPVQAWGRAYLTTPSQVDTDPKKHNNNIFRVMVSDPSGVVKRNGVPLTGMTTRNFYEFTSKTADYIESNVPIQVLQIFPSMGYCDTEGSGDPEMIVLSPVEQGIKRVGLYRNEKTVIDWNFVALTIPTEGLNSLTIDGGKTFDYSYPHPYKTGYSVVIKRWRTLAAPKAPAQAIIQSDSAFTLITYGLGSAENYGYNGGAYLKNLNGFPELHNQYNTSDTANSFTCAKTPVKLSVLLRYKPSKLDWRLSQMADNISPAVDVIMNNPAEDGIEYRNGLPYYRYSLTGYYTFKHAGLDTVPVFASSVVVENCSQEEPIFYEIDVHDAKIADFDIEMIPCKPTEPVKFIGDEKFTDQTDVKRWIWTFDNGGAISNAEGKDQSLIFKSGNNSAKMIGVDEHGCIVDTTKTFMVADAFGKPDFSVVGSACEGSTVTFRATVPQPDALSWYWDFGDGTTRTITDNGDEQINTYKKAGTYEVRHAVKYNAGCASDTTTKTIVVYANPLLTVDYPLGCLPSDGRINFNGGVTVPDSQPVEARSYAWNFGDVNATPANPNTANTLNASHRYTTAGSYTIQFKAATVNGCTAALEVEASLNLKPVISFPALTAVCESATGVTVAKATVTNGVGGTGVYKGTGVDANGILHPDIAKAGTHTVWYLFTTTEGCQDSASQTITILPQPGADFTATPDVCLDQATNISFTVAGGPMVTRWEWDFGNNITDTRLNGSPFTVTYVKTGTYTITLTTTGNNGCSSAPVTKVVNVNANPTAAFTAPSAICLPSGVAAFTNTSTIADGSVLNYTWNFGDNNQSTVASPNHTYAGPGNYTVVLKATSAKGCSATASQVLNKFLTQPVAGFDMNSTEVCQGAVISFTDKSTASGSGVDKWTWNFGDGTTSVERNPEKTFSQAGQFTISLMVTSKDGCPSAPVQKTVTAYLQPVINAGPDFAVPEGSVIRFQATANSTNLQFRWSPSAGLSDQAALQPTLTVQNDGQYMLTATGEHNCQATDMLNVLVQRPVGVPNVFSPNGDGVNDTWQIKNIQLYPSAIIEVFNRYGKVVFSSHGYSRPWDGKMNGAPLPVGTYYYLIRLGNGDAPLKGSVTILR</sequence>
<dbReference type="GO" id="GO:0006816">
    <property type="term" value="P:calcium ion transport"/>
    <property type="evidence" value="ECO:0007669"/>
    <property type="project" value="TreeGrafter"/>
</dbReference>
<dbReference type="EMBL" id="BBWV01000001">
    <property type="protein sequence ID" value="GAO42580.1"/>
    <property type="molecule type" value="Genomic_DNA"/>
</dbReference>
<feature type="domain" description="PKD" evidence="7">
    <location>
        <begin position="991"/>
        <end position="1055"/>
    </location>
</feature>
<dbReference type="CDD" id="cd00146">
    <property type="entry name" value="PKD"/>
    <property type="match status" value="4"/>
</dbReference>
<dbReference type="Pfam" id="PF00801">
    <property type="entry name" value="PKD"/>
    <property type="match status" value="1"/>
</dbReference>
<dbReference type="Proteomes" id="UP000033121">
    <property type="component" value="Unassembled WGS sequence"/>
</dbReference>
<dbReference type="STRING" id="1220578.FPE01S_01_15950"/>
<dbReference type="InterPro" id="IPR013783">
    <property type="entry name" value="Ig-like_fold"/>
</dbReference>
<keyword evidence="5" id="KW-0472">Membrane</keyword>
<keyword evidence="3" id="KW-0677">Repeat</keyword>
<evidence type="ECO:0000313" key="9">
    <source>
        <dbReference type="Proteomes" id="UP000033121"/>
    </source>
</evidence>
<dbReference type="InterPro" id="IPR035986">
    <property type="entry name" value="PKD_dom_sf"/>
</dbReference>
<evidence type="ECO:0000256" key="3">
    <source>
        <dbReference type="ARBA" id="ARBA00022737"/>
    </source>
</evidence>
<dbReference type="NCBIfam" id="TIGR04131">
    <property type="entry name" value="Bac_Flav_CTERM"/>
    <property type="match status" value="1"/>
</dbReference>
<dbReference type="GO" id="GO:0005261">
    <property type="term" value="F:monoatomic cation channel activity"/>
    <property type="evidence" value="ECO:0007669"/>
    <property type="project" value="TreeGrafter"/>
</dbReference>
<name>A0A0E9MZN2_9BACT</name>
<feature type="domain" description="PKD" evidence="7">
    <location>
        <begin position="1139"/>
        <end position="1225"/>
    </location>
</feature>
<reference evidence="8 9" key="1">
    <citation type="submission" date="2015-04" db="EMBL/GenBank/DDBJ databases">
        <title>Whole genome shotgun sequence of Flavihumibacter petaseus NBRC 106054.</title>
        <authorList>
            <person name="Miyazawa S."/>
            <person name="Hosoyama A."/>
            <person name="Hashimoto M."/>
            <person name="Noguchi M."/>
            <person name="Tsuchikane K."/>
            <person name="Ohji S."/>
            <person name="Yamazoe A."/>
            <person name="Ichikawa N."/>
            <person name="Kimura A."/>
            <person name="Fujita N."/>
        </authorList>
    </citation>
    <scope>NUCLEOTIDE SEQUENCE [LARGE SCALE GENOMIC DNA]</scope>
    <source>
        <strain evidence="8 9">NBRC 106054</strain>
    </source>
</reference>
<feature type="domain" description="PKD" evidence="7">
    <location>
        <begin position="732"/>
        <end position="794"/>
    </location>
</feature>
<keyword evidence="4" id="KW-1133">Transmembrane helix</keyword>
<protein>
    <recommendedName>
        <fullName evidence="7">PKD domain-containing protein</fullName>
    </recommendedName>
</protein>
<evidence type="ECO:0000256" key="6">
    <source>
        <dbReference type="SAM" id="SignalP"/>
    </source>
</evidence>
<keyword evidence="9" id="KW-1185">Reference proteome</keyword>
<proteinExistence type="predicted"/>
<dbReference type="PANTHER" id="PTHR46730:SF4">
    <property type="entry name" value="POLYCYSTIC KIDNEY DISEASE PROTEIN 1-LIKE 1"/>
    <property type="match status" value="1"/>
</dbReference>
<evidence type="ECO:0000256" key="5">
    <source>
        <dbReference type="ARBA" id="ARBA00023136"/>
    </source>
</evidence>
<keyword evidence="2" id="KW-0812">Transmembrane</keyword>
<evidence type="ECO:0000256" key="4">
    <source>
        <dbReference type="ARBA" id="ARBA00022989"/>
    </source>
</evidence>
<dbReference type="GO" id="GO:0005886">
    <property type="term" value="C:plasma membrane"/>
    <property type="evidence" value="ECO:0007669"/>
    <property type="project" value="TreeGrafter"/>
</dbReference>
<comment type="caution">
    <text evidence="8">The sequence shown here is derived from an EMBL/GenBank/DDBJ whole genome shotgun (WGS) entry which is preliminary data.</text>
</comment>
<dbReference type="InterPro" id="IPR035234">
    <property type="entry name" value="IgGFc-bd_N"/>
</dbReference>
<dbReference type="Pfam" id="PF13585">
    <property type="entry name" value="CHU_C"/>
    <property type="match status" value="1"/>
</dbReference>
<organism evidence="8 9">
    <name type="scientific">Flavihumibacter petaseus NBRC 106054</name>
    <dbReference type="NCBI Taxonomy" id="1220578"/>
    <lineage>
        <taxon>Bacteria</taxon>
        <taxon>Pseudomonadati</taxon>
        <taxon>Bacteroidota</taxon>
        <taxon>Chitinophagia</taxon>
        <taxon>Chitinophagales</taxon>
        <taxon>Chitinophagaceae</taxon>
        <taxon>Flavihumibacter</taxon>
    </lineage>
</organism>
<dbReference type="PROSITE" id="PS50093">
    <property type="entry name" value="PKD"/>
    <property type="match status" value="5"/>
</dbReference>
<dbReference type="InterPro" id="IPR022409">
    <property type="entry name" value="PKD/Chitinase_dom"/>
</dbReference>